<dbReference type="Pfam" id="PF13302">
    <property type="entry name" value="Acetyltransf_3"/>
    <property type="match status" value="1"/>
</dbReference>
<dbReference type="PROSITE" id="PS51186">
    <property type="entry name" value="GNAT"/>
    <property type="match status" value="1"/>
</dbReference>
<dbReference type="InterPro" id="IPR000182">
    <property type="entry name" value="GNAT_dom"/>
</dbReference>
<dbReference type="Proteomes" id="UP000072763">
    <property type="component" value="Unassembled WGS sequence"/>
</dbReference>
<protein>
    <submittedName>
        <fullName evidence="2">Acetyltransferase</fullName>
    </submittedName>
</protein>
<dbReference type="OrthoDB" id="9799321at2"/>
<dbReference type="AlphaFoldDB" id="A0A147DT05"/>
<dbReference type="InterPro" id="IPR016181">
    <property type="entry name" value="Acyl_CoA_acyltransferase"/>
</dbReference>
<gene>
    <name evidence="2" type="ORF">NS359_04005</name>
</gene>
<dbReference type="STRING" id="465820.NS263_07790"/>
<organism evidence="2 3">
    <name type="scientific">Curtobacterium oceanosedimentum</name>
    <dbReference type="NCBI Taxonomy" id="465820"/>
    <lineage>
        <taxon>Bacteria</taxon>
        <taxon>Bacillati</taxon>
        <taxon>Actinomycetota</taxon>
        <taxon>Actinomycetes</taxon>
        <taxon>Micrococcales</taxon>
        <taxon>Microbacteriaceae</taxon>
        <taxon>Curtobacterium</taxon>
    </lineage>
</organism>
<accession>A0A147DT05</accession>
<dbReference type="EMBL" id="LDRC01000017">
    <property type="protein sequence ID" value="KTR53228.1"/>
    <property type="molecule type" value="Genomic_DNA"/>
</dbReference>
<dbReference type="PATRIC" id="fig|465820.4.peg.789"/>
<evidence type="ECO:0000259" key="1">
    <source>
        <dbReference type="PROSITE" id="PS51186"/>
    </source>
</evidence>
<dbReference type="RefSeq" id="WP_058749070.1">
    <property type="nucleotide sequence ID" value="NZ_LDRC01000017.1"/>
</dbReference>
<dbReference type="GO" id="GO:0016747">
    <property type="term" value="F:acyltransferase activity, transferring groups other than amino-acyl groups"/>
    <property type="evidence" value="ECO:0007669"/>
    <property type="project" value="InterPro"/>
</dbReference>
<sequence length="184" mass="20770">MTIALTRTDPQGADREALVTFHTSADFPFHVRAHPTRADLERAVDRGAFRDDEHDSWWLDDDRLGRVGLVVLEDLQDPAPLLDLRLAPAFRGRGLGLPALRAVTAHVFRTMPEVTRFEGQTREDNTAMRRVFLRAGWVQEAHYRESWPVEGGTPKASVAYGVLRRDWETGEVTPVRWGDVSVDG</sequence>
<comment type="caution">
    <text evidence="2">The sequence shown here is derived from an EMBL/GenBank/DDBJ whole genome shotgun (WGS) entry which is preliminary data.</text>
</comment>
<evidence type="ECO:0000313" key="2">
    <source>
        <dbReference type="EMBL" id="KTR53228.1"/>
    </source>
</evidence>
<name>A0A147DT05_9MICO</name>
<evidence type="ECO:0000313" key="3">
    <source>
        <dbReference type="Proteomes" id="UP000072763"/>
    </source>
</evidence>
<dbReference type="Gene3D" id="3.40.630.30">
    <property type="match status" value="1"/>
</dbReference>
<proteinExistence type="predicted"/>
<reference evidence="2 3" key="1">
    <citation type="journal article" date="2016" name="Front. Microbiol.">
        <title>Genomic Resource of Rice Seed Associated Bacteria.</title>
        <authorList>
            <person name="Midha S."/>
            <person name="Bansal K."/>
            <person name="Sharma S."/>
            <person name="Kumar N."/>
            <person name="Patil P.P."/>
            <person name="Chaudhry V."/>
            <person name="Patil P.B."/>
        </authorList>
    </citation>
    <scope>NUCLEOTIDE SEQUENCE [LARGE SCALE GENOMIC DNA]</scope>
    <source>
        <strain evidence="2 3">NS359</strain>
    </source>
</reference>
<feature type="domain" description="N-acetyltransferase" evidence="1">
    <location>
        <begin position="4"/>
        <end position="165"/>
    </location>
</feature>
<keyword evidence="2" id="KW-0808">Transferase</keyword>
<dbReference type="SUPFAM" id="SSF55729">
    <property type="entry name" value="Acyl-CoA N-acyltransferases (Nat)"/>
    <property type="match status" value="1"/>
</dbReference>